<reference evidence="3" key="1">
    <citation type="journal article" date="2019" name="Int. J. Syst. Evol. Microbiol.">
        <title>The Global Catalogue of Microorganisms (GCM) 10K type strain sequencing project: providing services to taxonomists for standard genome sequencing and annotation.</title>
        <authorList>
            <consortium name="The Broad Institute Genomics Platform"/>
            <consortium name="The Broad Institute Genome Sequencing Center for Infectious Disease"/>
            <person name="Wu L."/>
            <person name="Ma J."/>
        </authorList>
    </citation>
    <scope>NUCLEOTIDE SEQUENCE [LARGE SCALE GENOMIC DNA]</scope>
    <source>
        <strain evidence="3">JCM 9371</strain>
    </source>
</reference>
<dbReference type="SUPFAM" id="SSF47413">
    <property type="entry name" value="lambda repressor-like DNA-binding domains"/>
    <property type="match status" value="1"/>
</dbReference>
<name>A0ABW2XM40_9ACTN</name>
<dbReference type="Pfam" id="PF13560">
    <property type="entry name" value="HTH_31"/>
    <property type="match status" value="1"/>
</dbReference>
<dbReference type="Gene3D" id="1.10.260.40">
    <property type="entry name" value="lambda repressor-like DNA-binding domains"/>
    <property type="match status" value="1"/>
</dbReference>
<organism evidence="2 3">
    <name type="scientific">Actinomadura fibrosa</name>
    <dbReference type="NCBI Taxonomy" id="111802"/>
    <lineage>
        <taxon>Bacteria</taxon>
        <taxon>Bacillati</taxon>
        <taxon>Actinomycetota</taxon>
        <taxon>Actinomycetes</taxon>
        <taxon>Streptosporangiales</taxon>
        <taxon>Thermomonosporaceae</taxon>
        <taxon>Actinomadura</taxon>
    </lineage>
</organism>
<dbReference type="Proteomes" id="UP001597063">
    <property type="component" value="Unassembled WGS sequence"/>
</dbReference>
<dbReference type="RefSeq" id="WP_131755516.1">
    <property type="nucleotide sequence ID" value="NZ_CAACUY010000006.1"/>
</dbReference>
<feature type="domain" description="HTH cro/C1-type" evidence="1">
    <location>
        <begin position="19"/>
        <end position="75"/>
    </location>
</feature>
<evidence type="ECO:0000259" key="1">
    <source>
        <dbReference type="PROSITE" id="PS50943"/>
    </source>
</evidence>
<keyword evidence="3" id="KW-1185">Reference proteome</keyword>
<dbReference type="InterPro" id="IPR001387">
    <property type="entry name" value="Cro/C1-type_HTH"/>
</dbReference>
<gene>
    <name evidence="2" type="ORF">ACFQZM_13545</name>
</gene>
<dbReference type="PROSITE" id="PS50943">
    <property type="entry name" value="HTH_CROC1"/>
    <property type="match status" value="1"/>
</dbReference>
<sequence>MRDRSIDPADPGLSVGQRIQYYRERRGMPRDVLGGLIGRNGRWIKAVERGEIGQPKLPTLLSIAEALRLRDVATLTGGKPVPMSMFRGPGHPALSTVRAAINTVAVSTADAPPPLRHLQARLDAAWRARHAAPDHRTVLGSLLPELIRDAKRASRALEGADRRRALAILSEVYSLTQFYAAYQPDSGLLWRIAERSIMAAEESEDPRAFGGAVWLLTEAHRDAGDFDAAETVNRQGLDALRPHMDNAGAELRAMWGALHVSAGYTAARSGQRGVAWGWWEEADRIARGLPADHYDPMTSFSRIIMGAHAVTFAVELRQGGEARKQARKVEQAAIPSQPRRGRHLIEVARAWQLAGDRTEALGSLVTAYTVAPETIRWNGYARRMTTEMAQDGPPSIRHGARDLADRIGLLV</sequence>
<dbReference type="InterPro" id="IPR010982">
    <property type="entry name" value="Lambda_DNA-bd_dom_sf"/>
</dbReference>
<protein>
    <submittedName>
        <fullName evidence="2">Helix-turn-helix domain-containing protein</fullName>
    </submittedName>
</protein>
<comment type="caution">
    <text evidence="2">The sequence shown here is derived from an EMBL/GenBank/DDBJ whole genome shotgun (WGS) entry which is preliminary data.</text>
</comment>
<evidence type="ECO:0000313" key="2">
    <source>
        <dbReference type="EMBL" id="MFD0685530.1"/>
    </source>
</evidence>
<evidence type="ECO:0000313" key="3">
    <source>
        <dbReference type="Proteomes" id="UP001597063"/>
    </source>
</evidence>
<dbReference type="EMBL" id="JBHTGP010000006">
    <property type="protein sequence ID" value="MFD0685530.1"/>
    <property type="molecule type" value="Genomic_DNA"/>
</dbReference>
<dbReference type="CDD" id="cd00093">
    <property type="entry name" value="HTH_XRE"/>
    <property type="match status" value="1"/>
</dbReference>
<proteinExistence type="predicted"/>
<accession>A0ABW2XM40</accession>